<comment type="caution">
    <text evidence="8">The sequence shown here is derived from an EMBL/GenBank/DDBJ whole genome shotgun (WGS) entry which is preliminary data.</text>
</comment>
<sequence>MNSNLNKLSSYNVLYVEDDLGIQNNIKEILKHYFKEVFTSDNTKDAYEIYLEKKPDLIITDIRMQSETGIDFIKKIRENDTKTRVIITSAYTNINYLLKATELFLVKYIVKPITIDKLEEALELFLNSYKNESLYYLNKNWIFNSSKSTISNENEEFILTKKESNFLKFLLSQNRVISYEELHDNICDEDSIMSQNAMRLFIKNLRKKLPSDFLKNIQGVGYYYEIKNI</sequence>
<dbReference type="PANTHER" id="PTHR48111:SF40">
    <property type="entry name" value="PHOSPHATE REGULON TRANSCRIPTIONAL REGULATORY PROTEIN PHOB"/>
    <property type="match status" value="1"/>
</dbReference>
<dbReference type="SUPFAM" id="SSF52172">
    <property type="entry name" value="CheY-like"/>
    <property type="match status" value="1"/>
</dbReference>
<evidence type="ECO:0000256" key="2">
    <source>
        <dbReference type="ARBA" id="ARBA00023012"/>
    </source>
</evidence>
<dbReference type="CDD" id="cd00383">
    <property type="entry name" value="trans_reg_C"/>
    <property type="match status" value="1"/>
</dbReference>
<dbReference type="InterPro" id="IPR001789">
    <property type="entry name" value="Sig_transdc_resp-reg_receiver"/>
</dbReference>
<protein>
    <submittedName>
        <fullName evidence="8">DNA-binding response regulator</fullName>
    </submittedName>
</protein>
<feature type="DNA-binding region" description="OmpR/PhoB-type" evidence="5">
    <location>
        <begin position="132"/>
        <end position="226"/>
    </location>
</feature>
<keyword evidence="2" id="KW-0902">Two-component regulatory system</keyword>
<evidence type="ECO:0000313" key="8">
    <source>
        <dbReference type="EMBL" id="PWE20036.1"/>
    </source>
</evidence>
<organism evidence="8 9">
    <name type="scientific">Aliarcobacter skirrowii</name>
    <dbReference type="NCBI Taxonomy" id="28200"/>
    <lineage>
        <taxon>Bacteria</taxon>
        <taxon>Pseudomonadati</taxon>
        <taxon>Campylobacterota</taxon>
        <taxon>Epsilonproteobacteria</taxon>
        <taxon>Campylobacterales</taxon>
        <taxon>Arcobacteraceae</taxon>
        <taxon>Aliarcobacter</taxon>
    </lineage>
</organism>
<dbReference type="GO" id="GO:0032993">
    <property type="term" value="C:protein-DNA complex"/>
    <property type="evidence" value="ECO:0007669"/>
    <property type="project" value="TreeGrafter"/>
</dbReference>
<evidence type="ECO:0000259" key="7">
    <source>
        <dbReference type="PROSITE" id="PS51755"/>
    </source>
</evidence>
<dbReference type="SMART" id="SM00862">
    <property type="entry name" value="Trans_reg_C"/>
    <property type="match status" value="1"/>
</dbReference>
<evidence type="ECO:0000256" key="4">
    <source>
        <dbReference type="PROSITE-ProRule" id="PRU00169"/>
    </source>
</evidence>
<dbReference type="GO" id="GO:0000976">
    <property type="term" value="F:transcription cis-regulatory region binding"/>
    <property type="evidence" value="ECO:0007669"/>
    <property type="project" value="TreeGrafter"/>
</dbReference>
<keyword evidence="1 4" id="KW-0597">Phosphoprotein</keyword>
<name>A0A2U2BZ44_9BACT</name>
<dbReference type="Gene3D" id="1.10.10.10">
    <property type="entry name" value="Winged helix-like DNA-binding domain superfamily/Winged helix DNA-binding domain"/>
    <property type="match status" value="1"/>
</dbReference>
<dbReference type="RefSeq" id="WP_066406998.1">
    <property type="nucleotide sequence ID" value="NZ_JAODBW010000009.1"/>
</dbReference>
<feature type="domain" description="Response regulatory" evidence="6">
    <location>
        <begin position="12"/>
        <end position="126"/>
    </location>
</feature>
<dbReference type="InterPro" id="IPR001867">
    <property type="entry name" value="OmpR/PhoB-type_DNA-bd"/>
</dbReference>
<gene>
    <name evidence="8" type="ORF">DF188_08975</name>
</gene>
<dbReference type="GO" id="GO:0006355">
    <property type="term" value="P:regulation of DNA-templated transcription"/>
    <property type="evidence" value="ECO:0007669"/>
    <property type="project" value="InterPro"/>
</dbReference>
<evidence type="ECO:0000313" key="9">
    <source>
        <dbReference type="Proteomes" id="UP000245014"/>
    </source>
</evidence>
<evidence type="ECO:0000259" key="6">
    <source>
        <dbReference type="PROSITE" id="PS50110"/>
    </source>
</evidence>
<evidence type="ECO:0000256" key="3">
    <source>
        <dbReference type="ARBA" id="ARBA00023125"/>
    </source>
</evidence>
<dbReference type="InterPro" id="IPR011006">
    <property type="entry name" value="CheY-like_superfamily"/>
</dbReference>
<dbReference type="Pfam" id="PF00486">
    <property type="entry name" value="Trans_reg_C"/>
    <property type="match status" value="1"/>
</dbReference>
<accession>A0A2U2BZ44</accession>
<dbReference type="InterPro" id="IPR039420">
    <property type="entry name" value="WalR-like"/>
</dbReference>
<dbReference type="GO" id="GO:0000156">
    <property type="term" value="F:phosphorelay response regulator activity"/>
    <property type="evidence" value="ECO:0007669"/>
    <property type="project" value="TreeGrafter"/>
</dbReference>
<evidence type="ECO:0000256" key="1">
    <source>
        <dbReference type="ARBA" id="ARBA00022553"/>
    </source>
</evidence>
<dbReference type="Proteomes" id="UP000245014">
    <property type="component" value="Unassembled WGS sequence"/>
</dbReference>
<dbReference type="InterPro" id="IPR036388">
    <property type="entry name" value="WH-like_DNA-bd_sf"/>
</dbReference>
<feature type="modified residue" description="4-aspartylphosphate" evidence="4">
    <location>
        <position position="61"/>
    </location>
</feature>
<dbReference type="PROSITE" id="PS50110">
    <property type="entry name" value="RESPONSE_REGULATORY"/>
    <property type="match status" value="1"/>
</dbReference>
<dbReference type="Pfam" id="PF00072">
    <property type="entry name" value="Response_reg"/>
    <property type="match status" value="1"/>
</dbReference>
<reference evidence="8 9" key="1">
    <citation type="submission" date="2018-05" db="EMBL/GenBank/DDBJ databases">
        <title>Antimicrobial susceptibility testing and genomic analysis of Arcobacter skirrowii strains and one Arcobacter butzleri isolated from German poultry farms.</title>
        <authorList>
            <person name="Haenel I."/>
            <person name="Hotzel H."/>
            <person name="Tomaso H."/>
            <person name="Busch A."/>
        </authorList>
    </citation>
    <scope>NUCLEOTIDE SEQUENCE [LARGE SCALE GENOMIC DNA]</scope>
    <source>
        <strain evidence="9">v</strain>
    </source>
</reference>
<dbReference type="EMBL" id="QEYI01000009">
    <property type="protein sequence ID" value="PWE20036.1"/>
    <property type="molecule type" value="Genomic_DNA"/>
</dbReference>
<dbReference type="Gene3D" id="3.40.50.2300">
    <property type="match status" value="1"/>
</dbReference>
<proteinExistence type="predicted"/>
<dbReference type="PROSITE" id="PS51755">
    <property type="entry name" value="OMPR_PHOB"/>
    <property type="match status" value="1"/>
</dbReference>
<keyword evidence="3 5" id="KW-0238">DNA-binding</keyword>
<feature type="domain" description="OmpR/PhoB-type" evidence="7">
    <location>
        <begin position="132"/>
        <end position="226"/>
    </location>
</feature>
<dbReference type="AlphaFoldDB" id="A0A2U2BZ44"/>
<dbReference type="STRING" id="28200.GCA_001572935_00568"/>
<dbReference type="PANTHER" id="PTHR48111">
    <property type="entry name" value="REGULATOR OF RPOS"/>
    <property type="match status" value="1"/>
</dbReference>
<evidence type="ECO:0000256" key="5">
    <source>
        <dbReference type="PROSITE-ProRule" id="PRU01091"/>
    </source>
</evidence>
<dbReference type="SMART" id="SM00448">
    <property type="entry name" value="REC"/>
    <property type="match status" value="1"/>
</dbReference>
<dbReference type="GO" id="GO:0005829">
    <property type="term" value="C:cytosol"/>
    <property type="evidence" value="ECO:0007669"/>
    <property type="project" value="TreeGrafter"/>
</dbReference>